<keyword evidence="2" id="KW-1185">Reference proteome</keyword>
<organism evidence="1 2">
    <name type="scientific">Cohnella thailandensis</name>
    <dbReference type="NCBI Taxonomy" id="557557"/>
    <lineage>
        <taxon>Bacteria</taxon>
        <taxon>Bacillati</taxon>
        <taxon>Bacillota</taxon>
        <taxon>Bacilli</taxon>
        <taxon>Bacillales</taxon>
        <taxon>Paenibacillaceae</taxon>
        <taxon>Cohnella</taxon>
    </lineage>
</organism>
<evidence type="ECO:0000313" key="2">
    <source>
        <dbReference type="Proteomes" id="UP000535838"/>
    </source>
</evidence>
<proteinExistence type="predicted"/>
<dbReference type="EMBL" id="JACJVQ010000005">
    <property type="protein sequence ID" value="MBB6633545.1"/>
    <property type="molecule type" value="Genomic_DNA"/>
</dbReference>
<name>A0A841SU50_9BACL</name>
<dbReference type="RefSeq" id="WP_185118784.1">
    <property type="nucleotide sequence ID" value="NZ_JACJVQ010000005.1"/>
</dbReference>
<dbReference type="AlphaFoldDB" id="A0A841SU50"/>
<protein>
    <submittedName>
        <fullName evidence="1">Pilus assembly protein</fullName>
    </submittedName>
</protein>
<evidence type="ECO:0000313" key="1">
    <source>
        <dbReference type="EMBL" id="MBB6633545.1"/>
    </source>
</evidence>
<sequence length="205" mass="22397">MFPVLLMVTFLILFFSLYIAQGAIVYYEASTASERAAFAWSNSNKDPRTGAYPEGQYEGLYWRLTEDRLISGLFAGRATAEDEGGLSIENEASTGADGGLTERKLSAAANSLKASIPGEWSYRNTAVFREIAGEASSSAVPEALRRIWPAAAIRSVPTSVVVEPAEFIRTVDLIRYYAQKFRGAEEGEEAYRSKAQAVLQSKLSS</sequence>
<accession>A0A841SU50</accession>
<reference evidence="1 2" key="1">
    <citation type="submission" date="2020-08" db="EMBL/GenBank/DDBJ databases">
        <title>Cohnella phylogeny.</title>
        <authorList>
            <person name="Dunlap C."/>
        </authorList>
    </citation>
    <scope>NUCLEOTIDE SEQUENCE [LARGE SCALE GENOMIC DNA]</scope>
    <source>
        <strain evidence="1 2">DSM 25241</strain>
    </source>
</reference>
<gene>
    <name evidence="1" type="ORF">H7B67_05455</name>
</gene>
<comment type="caution">
    <text evidence="1">The sequence shown here is derived from an EMBL/GenBank/DDBJ whole genome shotgun (WGS) entry which is preliminary data.</text>
</comment>
<dbReference type="Proteomes" id="UP000535838">
    <property type="component" value="Unassembled WGS sequence"/>
</dbReference>